<protein>
    <submittedName>
        <fullName evidence="3">Uncharacterized protein</fullName>
    </submittedName>
</protein>
<feature type="transmembrane region" description="Helical" evidence="2">
    <location>
        <begin position="23"/>
        <end position="46"/>
    </location>
</feature>
<keyword evidence="2" id="KW-0472">Membrane</keyword>
<evidence type="ECO:0000256" key="2">
    <source>
        <dbReference type="SAM" id="Phobius"/>
    </source>
</evidence>
<gene>
    <name evidence="3" type="ORF">CERSUDRAFT_111927</name>
</gene>
<evidence type="ECO:0000313" key="4">
    <source>
        <dbReference type="Proteomes" id="UP000016930"/>
    </source>
</evidence>
<feature type="compositionally biased region" description="Pro residues" evidence="1">
    <location>
        <begin position="89"/>
        <end position="110"/>
    </location>
</feature>
<dbReference type="Proteomes" id="UP000016930">
    <property type="component" value="Unassembled WGS sequence"/>
</dbReference>
<proteinExistence type="predicted"/>
<feature type="region of interest" description="Disordered" evidence="1">
    <location>
        <begin position="88"/>
        <end position="110"/>
    </location>
</feature>
<keyword evidence="4" id="KW-1185">Reference proteome</keyword>
<accession>M2PSH8</accession>
<evidence type="ECO:0000256" key="1">
    <source>
        <dbReference type="SAM" id="MobiDB-lite"/>
    </source>
</evidence>
<reference evidence="3 4" key="1">
    <citation type="journal article" date="2012" name="Proc. Natl. Acad. Sci. U.S.A.">
        <title>Comparative genomics of Ceriporiopsis subvermispora and Phanerochaete chrysosporium provide insight into selective ligninolysis.</title>
        <authorList>
            <person name="Fernandez-Fueyo E."/>
            <person name="Ruiz-Duenas F.J."/>
            <person name="Ferreira P."/>
            <person name="Floudas D."/>
            <person name="Hibbett D.S."/>
            <person name="Canessa P."/>
            <person name="Larrondo L.F."/>
            <person name="James T.Y."/>
            <person name="Seelenfreund D."/>
            <person name="Lobos S."/>
            <person name="Polanco R."/>
            <person name="Tello M."/>
            <person name="Honda Y."/>
            <person name="Watanabe T."/>
            <person name="Watanabe T."/>
            <person name="Ryu J.S."/>
            <person name="Kubicek C.P."/>
            <person name="Schmoll M."/>
            <person name="Gaskell J."/>
            <person name="Hammel K.E."/>
            <person name="St John F.J."/>
            <person name="Vanden Wymelenberg A."/>
            <person name="Sabat G."/>
            <person name="Splinter BonDurant S."/>
            <person name="Syed K."/>
            <person name="Yadav J.S."/>
            <person name="Doddapaneni H."/>
            <person name="Subramanian V."/>
            <person name="Lavin J.L."/>
            <person name="Oguiza J.A."/>
            <person name="Perez G."/>
            <person name="Pisabarro A.G."/>
            <person name="Ramirez L."/>
            <person name="Santoyo F."/>
            <person name="Master E."/>
            <person name="Coutinho P.M."/>
            <person name="Henrissat B."/>
            <person name="Lombard V."/>
            <person name="Magnuson J.K."/>
            <person name="Kuees U."/>
            <person name="Hori C."/>
            <person name="Igarashi K."/>
            <person name="Samejima M."/>
            <person name="Held B.W."/>
            <person name="Barry K.W."/>
            <person name="LaButti K.M."/>
            <person name="Lapidus A."/>
            <person name="Lindquist E.A."/>
            <person name="Lucas S.M."/>
            <person name="Riley R."/>
            <person name="Salamov A.A."/>
            <person name="Hoffmeister D."/>
            <person name="Schwenk D."/>
            <person name="Hadar Y."/>
            <person name="Yarden O."/>
            <person name="de Vries R.P."/>
            <person name="Wiebenga A."/>
            <person name="Stenlid J."/>
            <person name="Eastwood D."/>
            <person name="Grigoriev I.V."/>
            <person name="Berka R.M."/>
            <person name="Blanchette R.A."/>
            <person name="Kersten P."/>
            <person name="Martinez A.T."/>
            <person name="Vicuna R."/>
            <person name="Cullen D."/>
        </authorList>
    </citation>
    <scope>NUCLEOTIDE SEQUENCE [LARGE SCALE GENOMIC DNA]</scope>
    <source>
        <strain evidence="3 4">B</strain>
    </source>
</reference>
<organism evidence="3 4">
    <name type="scientific">Ceriporiopsis subvermispora (strain B)</name>
    <name type="common">White-rot fungus</name>
    <name type="synonym">Gelatoporia subvermispora</name>
    <dbReference type="NCBI Taxonomy" id="914234"/>
    <lineage>
        <taxon>Eukaryota</taxon>
        <taxon>Fungi</taxon>
        <taxon>Dikarya</taxon>
        <taxon>Basidiomycota</taxon>
        <taxon>Agaricomycotina</taxon>
        <taxon>Agaricomycetes</taxon>
        <taxon>Polyporales</taxon>
        <taxon>Gelatoporiaceae</taxon>
        <taxon>Gelatoporia</taxon>
    </lineage>
</organism>
<dbReference type="HOGENOM" id="CLU_1834923_0_0_1"/>
<keyword evidence="2" id="KW-0812">Transmembrane</keyword>
<keyword evidence="2" id="KW-1133">Transmembrane helix</keyword>
<evidence type="ECO:0000313" key="3">
    <source>
        <dbReference type="EMBL" id="EMD39619.1"/>
    </source>
</evidence>
<dbReference type="AlphaFoldDB" id="M2PSH8"/>
<dbReference type="EMBL" id="KB445793">
    <property type="protein sequence ID" value="EMD39619.1"/>
    <property type="molecule type" value="Genomic_DNA"/>
</dbReference>
<name>M2PSH8_CERS8</name>
<sequence>MTMTRAYVVDSSNADLQGSPGPITAQTITVMVIALAVFGSIVTVIYQVGRRRHGNQQAQRHLRGYPTGRGSWEHLLPPDNISVVEVERPAPPYTPRPPPPAYLHNYPPEPPPYLMPRERVNTTMVAIPAPTQPDTNRVAR</sequence>